<evidence type="ECO:0000256" key="1">
    <source>
        <dbReference type="SAM" id="MobiDB-lite"/>
    </source>
</evidence>
<dbReference type="Proteomes" id="UP000003075">
    <property type="component" value="Unassembled WGS sequence"/>
</dbReference>
<comment type="caution">
    <text evidence="2">The sequence shown here is derived from an EMBL/GenBank/DDBJ whole genome shotgun (WGS) entry which is preliminary data.</text>
</comment>
<gene>
    <name evidence="2" type="ORF">AWRIB429_2096</name>
</gene>
<organism evidence="2 3">
    <name type="scientific">Oenococcus oeni AWRIB429</name>
    <dbReference type="NCBI Taxonomy" id="655225"/>
    <lineage>
        <taxon>Bacteria</taxon>
        <taxon>Bacillati</taxon>
        <taxon>Bacillota</taxon>
        <taxon>Bacilli</taxon>
        <taxon>Lactobacillales</taxon>
        <taxon>Lactobacillaceae</taxon>
        <taxon>Oenococcus</taxon>
    </lineage>
</organism>
<dbReference type="EMBL" id="ACSE01000040">
    <property type="protein sequence ID" value="EFD87376.1"/>
    <property type="molecule type" value="Genomic_DNA"/>
</dbReference>
<evidence type="ECO:0000313" key="2">
    <source>
        <dbReference type="EMBL" id="EFD87376.1"/>
    </source>
</evidence>
<name>D3LCL6_OENOE</name>
<proteinExistence type="predicted"/>
<sequence>MSGKADAPWTIHSTNDANRKGKVGLWLMSTKPEMNVNISLGDTVPKTIEIPKDGDYNVRVNTYSNGTDVVTHSFWDFKLEPGSTATPYMPSFSEATAEDYPSYIGTYTDNNSNEQSTDPARYSWKKIE</sequence>
<feature type="region of interest" description="Disordered" evidence="1">
    <location>
        <begin position="104"/>
        <end position="128"/>
    </location>
</feature>
<feature type="compositionally biased region" description="Polar residues" evidence="1">
    <location>
        <begin position="105"/>
        <end position="118"/>
    </location>
</feature>
<protein>
    <submittedName>
        <fullName evidence="2">Uncharacterized protein</fullName>
    </submittedName>
</protein>
<evidence type="ECO:0000313" key="3">
    <source>
        <dbReference type="Proteomes" id="UP000003075"/>
    </source>
</evidence>
<accession>D3LCL6</accession>
<dbReference type="AlphaFoldDB" id="D3LCL6"/>
<reference evidence="2 3" key="1">
    <citation type="journal article" date="2010" name="Appl. Microbiol. Biotechnol.">
        <title>Genotypic diversity in Oenococcus oeni by high-density microarray comparative genome hybridization and whole genome sequencing.</title>
        <authorList>
            <person name="Borneman A.R."/>
            <person name="Bartowsky E.J."/>
            <person name="McCarthy J."/>
            <person name="Chambers P.J."/>
        </authorList>
    </citation>
    <scope>NUCLEOTIDE SEQUENCE [LARGE SCALE GENOMIC DNA]</scope>
    <source>
        <strain evidence="2 3">AWRIB429</strain>
    </source>
</reference>